<dbReference type="OrthoDB" id="202195at2759"/>
<feature type="compositionally biased region" description="Basic and acidic residues" evidence="1">
    <location>
        <begin position="91"/>
        <end position="101"/>
    </location>
</feature>
<dbReference type="InterPro" id="IPR010530">
    <property type="entry name" value="B12D"/>
</dbReference>
<proteinExistence type="predicted"/>
<dbReference type="Pfam" id="PF06522">
    <property type="entry name" value="B12D"/>
    <property type="match status" value="1"/>
</dbReference>
<feature type="region of interest" description="Disordered" evidence="1">
    <location>
        <begin position="79"/>
        <end position="101"/>
    </location>
</feature>
<evidence type="ECO:0000313" key="4">
    <source>
        <dbReference type="Proteomes" id="UP000241462"/>
    </source>
</evidence>
<keyword evidence="4" id="KW-1185">Reference proteome</keyword>
<dbReference type="AlphaFoldDB" id="A0A2T3A1A7"/>
<feature type="region of interest" description="Disordered" evidence="1">
    <location>
        <begin position="1"/>
        <end position="30"/>
    </location>
</feature>
<evidence type="ECO:0008006" key="5">
    <source>
        <dbReference type="Google" id="ProtNLM"/>
    </source>
</evidence>
<organism evidence="3 4">
    <name type="scientific">Coniella lustricola</name>
    <dbReference type="NCBI Taxonomy" id="2025994"/>
    <lineage>
        <taxon>Eukaryota</taxon>
        <taxon>Fungi</taxon>
        <taxon>Dikarya</taxon>
        <taxon>Ascomycota</taxon>
        <taxon>Pezizomycotina</taxon>
        <taxon>Sordariomycetes</taxon>
        <taxon>Sordariomycetidae</taxon>
        <taxon>Diaporthales</taxon>
        <taxon>Schizoparmaceae</taxon>
        <taxon>Coniella</taxon>
    </lineage>
</organism>
<accession>A0A2T3A1A7</accession>
<dbReference type="InParanoid" id="A0A2T3A1A7"/>
<keyword evidence="2" id="KW-0812">Transmembrane</keyword>
<dbReference type="Proteomes" id="UP000241462">
    <property type="component" value="Unassembled WGS sequence"/>
</dbReference>
<evidence type="ECO:0000256" key="2">
    <source>
        <dbReference type="SAM" id="Phobius"/>
    </source>
</evidence>
<sequence length="101" mass="11237">MFPTRSLLGPATNGNPNSRTPPPRPQTQGNFLSRNLASLKKIPPELMPLFAIVGVALTFGSGTMLHKLWTNEDHDMRLNYQNTQPPSVVRDQAEKVKREGN</sequence>
<name>A0A2T3A1A7_9PEZI</name>
<protein>
    <recommendedName>
        <fullName evidence="5">NADH-ubiquinone reductase complex 1 MLRQ subunit-domain-containing protein</fullName>
    </recommendedName>
</protein>
<gene>
    <name evidence="3" type="ORF">BD289DRAFT_50768</name>
</gene>
<dbReference type="EMBL" id="KZ678513">
    <property type="protein sequence ID" value="PSR80963.1"/>
    <property type="molecule type" value="Genomic_DNA"/>
</dbReference>
<evidence type="ECO:0000256" key="1">
    <source>
        <dbReference type="SAM" id="MobiDB-lite"/>
    </source>
</evidence>
<feature type="transmembrane region" description="Helical" evidence="2">
    <location>
        <begin position="46"/>
        <end position="69"/>
    </location>
</feature>
<evidence type="ECO:0000313" key="3">
    <source>
        <dbReference type="EMBL" id="PSR80963.1"/>
    </source>
</evidence>
<reference evidence="3 4" key="1">
    <citation type="journal article" date="2018" name="Mycol. Prog.">
        <title>Coniella lustricola, a new species from submerged detritus.</title>
        <authorList>
            <person name="Raudabaugh D.B."/>
            <person name="Iturriaga T."/>
            <person name="Carver A."/>
            <person name="Mondo S."/>
            <person name="Pangilinan J."/>
            <person name="Lipzen A."/>
            <person name="He G."/>
            <person name="Amirebrahimi M."/>
            <person name="Grigoriev I.V."/>
            <person name="Miller A.N."/>
        </authorList>
    </citation>
    <scope>NUCLEOTIDE SEQUENCE [LARGE SCALE GENOMIC DNA]</scope>
    <source>
        <strain evidence="3 4">B22-T-1</strain>
    </source>
</reference>
<keyword evidence="2" id="KW-0472">Membrane</keyword>
<keyword evidence="2" id="KW-1133">Transmembrane helix</keyword>